<dbReference type="PANTHER" id="PTHR10270:SF161">
    <property type="entry name" value="SEX-DETERMINING REGION Y PROTEIN"/>
    <property type="match status" value="1"/>
</dbReference>
<accession>A0A0B7NA19</accession>
<evidence type="ECO:0000313" key="7">
    <source>
        <dbReference type="Proteomes" id="UP000054107"/>
    </source>
</evidence>
<protein>
    <recommendedName>
        <fullName evidence="5">HMG box domain-containing protein</fullName>
    </recommendedName>
</protein>
<organism evidence="6 7">
    <name type="scientific">Parasitella parasitica</name>
    <dbReference type="NCBI Taxonomy" id="35722"/>
    <lineage>
        <taxon>Eukaryota</taxon>
        <taxon>Fungi</taxon>
        <taxon>Fungi incertae sedis</taxon>
        <taxon>Mucoromycota</taxon>
        <taxon>Mucoromycotina</taxon>
        <taxon>Mucoromycetes</taxon>
        <taxon>Mucorales</taxon>
        <taxon>Mucorineae</taxon>
        <taxon>Mucoraceae</taxon>
        <taxon>Parasitella</taxon>
    </lineage>
</organism>
<keyword evidence="1 3" id="KW-0238">DNA-binding</keyword>
<dbReference type="STRING" id="35722.A0A0B7NA19"/>
<evidence type="ECO:0000256" key="3">
    <source>
        <dbReference type="PROSITE-ProRule" id="PRU00267"/>
    </source>
</evidence>
<dbReference type="PANTHER" id="PTHR10270">
    <property type="entry name" value="SOX TRANSCRIPTION FACTOR"/>
    <property type="match status" value="1"/>
</dbReference>
<dbReference type="SMART" id="SM00398">
    <property type="entry name" value="HMG"/>
    <property type="match status" value="1"/>
</dbReference>
<reference evidence="6 7" key="1">
    <citation type="submission" date="2014-09" db="EMBL/GenBank/DDBJ databases">
        <authorList>
            <person name="Ellenberger Sabrina"/>
        </authorList>
    </citation>
    <scope>NUCLEOTIDE SEQUENCE [LARGE SCALE GENOMIC DNA]</scope>
    <source>
        <strain evidence="6 7">CBS 412.66</strain>
    </source>
</reference>
<evidence type="ECO:0000259" key="5">
    <source>
        <dbReference type="PROSITE" id="PS50118"/>
    </source>
</evidence>
<dbReference type="PROSITE" id="PS50118">
    <property type="entry name" value="HMG_BOX_2"/>
    <property type="match status" value="1"/>
</dbReference>
<feature type="domain" description="HMG box" evidence="5">
    <location>
        <begin position="18"/>
        <end position="86"/>
    </location>
</feature>
<evidence type="ECO:0000256" key="1">
    <source>
        <dbReference type="ARBA" id="ARBA00023125"/>
    </source>
</evidence>
<dbReference type="OrthoDB" id="6247875at2759"/>
<gene>
    <name evidence="6" type="primary">PARPA_06159.1 scaffold 21352</name>
</gene>
<feature type="DNA-binding region" description="HMG box" evidence="3">
    <location>
        <begin position="18"/>
        <end position="86"/>
    </location>
</feature>
<dbReference type="InterPro" id="IPR050140">
    <property type="entry name" value="SRY-related_HMG-box_TF-like"/>
</dbReference>
<dbReference type="AlphaFoldDB" id="A0A0B7NA19"/>
<dbReference type="InterPro" id="IPR009071">
    <property type="entry name" value="HMG_box_dom"/>
</dbReference>
<evidence type="ECO:0000313" key="6">
    <source>
        <dbReference type="EMBL" id="CEP12225.1"/>
    </source>
</evidence>
<dbReference type="GO" id="GO:0000978">
    <property type="term" value="F:RNA polymerase II cis-regulatory region sequence-specific DNA binding"/>
    <property type="evidence" value="ECO:0007669"/>
    <property type="project" value="TreeGrafter"/>
</dbReference>
<dbReference type="GO" id="GO:0030154">
    <property type="term" value="P:cell differentiation"/>
    <property type="evidence" value="ECO:0007669"/>
    <property type="project" value="TreeGrafter"/>
</dbReference>
<dbReference type="InterPro" id="IPR036910">
    <property type="entry name" value="HMG_box_dom_sf"/>
</dbReference>
<keyword evidence="3" id="KW-0539">Nucleus</keyword>
<dbReference type="EMBL" id="LN727599">
    <property type="protein sequence ID" value="CEP12225.1"/>
    <property type="molecule type" value="Genomic_DNA"/>
</dbReference>
<dbReference type="SUPFAM" id="SSF47095">
    <property type="entry name" value="HMG-box"/>
    <property type="match status" value="1"/>
</dbReference>
<name>A0A0B7NA19_9FUNG</name>
<dbReference type="GO" id="GO:0000122">
    <property type="term" value="P:negative regulation of transcription by RNA polymerase II"/>
    <property type="evidence" value="ECO:0007669"/>
    <property type="project" value="TreeGrafter"/>
</dbReference>
<feature type="region of interest" description="Disordered" evidence="4">
    <location>
        <begin position="89"/>
        <end position="112"/>
    </location>
</feature>
<proteinExistence type="predicted"/>
<keyword evidence="7" id="KW-1185">Reference proteome</keyword>
<dbReference type="CDD" id="cd01389">
    <property type="entry name" value="HMG-box_ROX1-like"/>
    <property type="match status" value="1"/>
</dbReference>
<dbReference type="Proteomes" id="UP000054107">
    <property type="component" value="Unassembled WGS sequence"/>
</dbReference>
<dbReference type="GO" id="GO:0001228">
    <property type="term" value="F:DNA-binding transcription activator activity, RNA polymerase II-specific"/>
    <property type="evidence" value="ECO:0007669"/>
    <property type="project" value="TreeGrafter"/>
</dbReference>
<evidence type="ECO:0000256" key="4">
    <source>
        <dbReference type="SAM" id="MobiDB-lite"/>
    </source>
</evidence>
<dbReference type="GO" id="GO:0005634">
    <property type="term" value="C:nucleus"/>
    <property type="evidence" value="ECO:0007669"/>
    <property type="project" value="UniProtKB-UniRule"/>
</dbReference>
<keyword evidence="2" id="KW-0804">Transcription</keyword>
<sequence>MPKIESNKKTFSDKKSKIPRPLNSFMIFRMEHQASVSMEFPGATHQEISKKLSKKWKELDPEKKKVYTDKAVAAKEEHKLLYPDYKYCPRRRDGPPKGTKKPRATKSNTEGSQTKAYFQFKQHSFGYVNENESVIDTAATLYPLPVVDAAINQTIYQNDPILFGGSCFDTTFLHPAVNEPFCQDPSSSPSAFSMISQLSRLSPSLSSEYEPSVHPYYYYGQSLNNYIPSPYQCISNAEYQQIEPAMSFSDYNALDPEFYIPSQITYPANRSPPEILSHTQHTEESITQSNDFSSSFKTPGAPLLTQPFVYTGF</sequence>
<dbReference type="Gene3D" id="1.10.30.10">
    <property type="entry name" value="High mobility group box domain"/>
    <property type="match status" value="1"/>
</dbReference>
<evidence type="ECO:0000256" key="2">
    <source>
        <dbReference type="ARBA" id="ARBA00023163"/>
    </source>
</evidence>
<dbReference type="Pfam" id="PF00505">
    <property type="entry name" value="HMG_box"/>
    <property type="match status" value="1"/>
</dbReference>